<keyword evidence="21" id="KW-1185">Reference proteome</keyword>
<dbReference type="Gene3D" id="3.40.190.10">
    <property type="entry name" value="Periplasmic binding protein-like II"/>
    <property type="match status" value="2"/>
</dbReference>
<evidence type="ECO:0000256" key="13">
    <source>
        <dbReference type="ARBA" id="ARBA00023303"/>
    </source>
</evidence>
<evidence type="ECO:0000256" key="9">
    <source>
        <dbReference type="ARBA" id="ARBA00023136"/>
    </source>
</evidence>
<evidence type="ECO:0000256" key="8">
    <source>
        <dbReference type="ARBA" id="ARBA00023065"/>
    </source>
</evidence>
<feature type="chain" id="PRO_5036479105" description="Glutamate receptor" evidence="18">
    <location>
        <begin position="26"/>
        <end position="859"/>
    </location>
</feature>
<dbReference type="CDD" id="cd13686">
    <property type="entry name" value="GluR_Plant"/>
    <property type="match status" value="1"/>
</dbReference>
<dbReference type="Gene3D" id="1.10.287.70">
    <property type="match status" value="1"/>
</dbReference>
<evidence type="ECO:0000313" key="21">
    <source>
        <dbReference type="Proteomes" id="UP000886595"/>
    </source>
</evidence>
<dbReference type="PANTHER" id="PTHR34836:SF1">
    <property type="entry name" value="OS09G0428600 PROTEIN"/>
    <property type="match status" value="1"/>
</dbReference>
<dbReference type="Pfam" id="PF00060">
    <property type="entry name" value="Lig_chan"/>
    <property type="match status" value="1"/>
</dbReference>
<evidence type="ECO:0000256" key="7">
    <source>
        <dbReference type="ARBA" id="ARBA00022989"/>
    </source>
</evidence>
<dbReference type="PIRSF" id="PIRSF037090">
    <property type="entry name" value="Iontro_Glu-like_rcpt_pln"/>
    <property type="match status" value="1"/>
</dbReference>
<evidence type="ECO:0000256" key="10">
    <source>
        <dbReference type="ARBA" id="ARBA00023170"/>
    </source>
</evidence>
<keyword evidence="9 15" id="KW-0472">Membrane</keyword>
<dbReference type="FunFam" id="3.40.50.2300:FF:000169">
    <property type="entry name" value="Glutamate receptor"/>
    <property type="match status" value="1"/>
</dbReference>
<evidence type="ECO:0000256" key="12">
    <source>
        <dbReference type="ARBA" id="ARBA00023286"/>
    </source>
</evidence>
<keyword evidence="11" id="KW-0325">Glycoprotein</keyword>
<comment type="function">
    <text evidence="14">Glutamate-gated receptor that probably acts as a non-selective cation channel. May be involved in light-signal transduction and calcium homeostasis via the regulation of calcium influx into cells.</text>
</comment>
<keyword evidence="6 18" id="KW-0732">Signal</keyword>
<keyword evidence="12 15" id="KW-1071">Ligand-gated ion channel</keyword>
<dbReference type="CDD" id="cd19990">
    <property type="entry name" value="PBP1_GABAb_receptor_plant"/>
    <property type="match status" value="1"/>
</dbReference>
<evidence type="ECO:0000256" key="3">
    <source>
        <dbReference type="ARBA" id="ARBA00011095"/>
    </source>
</evidence>
<dbReference type="OrthoDB" id="5984008at2759"/>
<dbReference type="InterPro" id="IPR015683">
    <property type="entry name" value="Ionotropic_Glu_rcpt"/>
</dbReference>
<evidence type="ECO:0000313" key="20">
    <source>
        <dbReference type="EMBL" id="KAG2308246.1"/>
    </source>
</evidence>
<dbReference type="AlphaFoldDB" id="A0A8X7VBL8"/>
<dbReference type="Pfam" id="PF10613">
    <property type="entry name" value="Lig_chan-Glu_bd"/>
    <property type="match status" value="1"/>
</dbReference>
<dbReference type="EMBL" id="JAAMPC010000006">
    <property type="protein sequence ID" value="KAG2308246.1"/>
    <property type="molecule type" value="Genomic_DNA"/>
</dbReference>
<comment type="subunit">
    <text evidence="3">May form heteromers.</text>
</comment>
<keyword evidence="16" id="KW-1015">Disulfide bond</keyword>
<dbReference type="GO" id="GO:0015276">
    <property type="term" value="F:ligand-gated monoatomic ion channel activity"/>
    <property type="evidence" value="ECO:0007669"/>
    <property type="project" value="InterPro"/>
</dbReference>
<evidence type="ECO:0000259" key="19">
    <source>
        <dbReference type="SMART" id="SM00079"/>
    </source>
</evidence>
<comment type="caution">
    <text evidence="20">The sequence shown here is derived from an EMBL/GenBank/DDBJ whole genome shotgun (WGS) entry which is preliminary data.</text>
</comment>
<dbReference type="InterPro" id="IPR019594">
    <property type="entry name" value="Glu/Gly-bd"/>
</dbReference>
<gene>
    <name evidence="20" type="ORF">Bca52824_027994</name>
</gene>
<dbReference type="InterPro" id="IPR001320">
    <property type="entry name" value="Iontro_rcpt_C"/>
</dbReference>
<keyword evidence="4 15" id="KW-0813">Transport</keyword>
<dbReference type="SMART" id="SM00079">
    <property type="entry name" value="PBPe"/>
    <property type="match status" value="1"/>
</dbReference>
<evidence type="ECO:0000256" key="2">
    <source>
        <dbReference type="ARBA" id="ARBA00008685"/>
    </source>
</evidence>
<dbReference type="FunFam" id="3.40.190.10:FF:000103">
    <property type="entry name" value="Glutamate receptor"/>
    <property type="match status" value="1"/>
</dbReference>
<keyword evidence="10 15" id="KW-0675">Receptor</keyword>
<evidence type="ECO:0000256" key="11">
    <source>
        <dbReference type="ARBA" id="ARBA00023180"/>
    </source>
</evidence>
<evidence type="ECO:0000256" key="14">
    <source>
        <dbReference type="ARBA" id="ARBA00049638"/>
    </source>
</evidence>
<evidence type="ECO:0000256" key="18">
    <source>
        <dbReference type="SAM" id="SignalP"/>
    </source>
</evidence>
<dbReference type="InterPro" id="IPR017103">
    <property type="entry name" value="Iontropic_Glu_rcpt_pln"/>
</dbReference>
<dbReference type="InterPro" id="IPR044440">
    <property type="entry name" value="GABAb_receptor_plant_PBP1"/>
</dbReference>
<accession>A0A8X7VBL8</accession>
<feature type="transmembrane region" description="Helical" evidence="17">
    <location>
        <begin position="584"/>
        <end position="602"/>
    </location>
</feature>
<sequence length="859" mass="96793">MRNKKVSLLVLLFFFSVFFMEHGRGQNNRRTEVNVGAVTDVGTTYSEVAMLCANLSLSDFYSSRPQFQTRLVVNVGDSRKDVVGAAAAALELIKNKQVKAILGPWTSMQAHFLIEIGQKTQVPVVSYSATSPFLTSLRSPYFFRATYEDSSQVNAIKSIIKLFGWKEVVPVYIDNTFGEGIMPRLTDALQEINVRIPYRSVIARNATDDEISVALLNMMTMPTRVFIVHMYHSLASRVFIKAKEIGLMRPGYVWILTNGVTDDLSSISEMGIEAMEGVLGVKTYIQKSKELNQFKSRWKKRFPRKELSVYGLWAYDAITALAIAVEEAGTNNMTFSNVDLGRNVSELEALGLSQFGPKLLQTLSQVKFKGLAGNFHFINGQLQPSVFEIINVVGTGERSIGFWTEENGLVKKIGQQPRSMNALSTWKDHFKYIIWPGEADSAPKGWEIPTNGKKLRIGVPKRTGYTDLVKVTRDPITNSTVVTGFCIEFFEAVIRAMPYDVSYEFIPFEKGNGEAAGNYNDLVHQVYLGRYDAVVGDTTILANRSSYVDFTLPFIKSGVGLIVPMDDLVKRDHFSFLKPLSWKLWVTSFVFFFFIGFTVWVVEHKDNPDFQGPKRYQASTIFWFAFSTMVFAPRERVFTFGARILVVTWYFIVLVLTQSYTASLASLLTTQQLNPTITSMRSLLERGERVGYQRTSFIFGKLKEAGFSLSTLVPFDTPEECDEFLRNGPEKGGISAAFLETPYLRLFLGQYCNTYKMVEEPFNIDGFGFVFPIGSPLVADVSRAILKVAESPKAMELHRAWFKKKEESCPDPVTSPDPNPYVTSRQLGVDSFRLLFIGVFVICIIILGKFTFCFLKKTD</sequence>
<evidence type="ECO:0000256" key="15">
    <source>
        <dbReference type="PIRNR" id="PIRNR037090"/>
    </source>
</evidence>
<feature type="domain" description="Ionotropic glutamate receptor C-terminal" evidence="19">
    <location>
        <begin position="454"/>
        <end position="804"/>
    </location>
</feature>
<protein>
    <recommendedName>
        <fullName evidence="15">Glutamate receptor</fullName>
    </recommendedName>
</protein>
<feature type="transmembrane region" description="Helical" evidence="17">
    <location>
        <begin position="614"/>
        <end position="632"/>
    </location>
</feature>
<reference evidence="20 21" key="1">
    <citation type="submission" date="2020-02" db="EMBL/GenBank/DDBJ databases">
        <authorList>
            <person name="Ma Q."/>
            <person name="Huang Y."/>
            <person name="Song X."/>
            <person name="Pei D."/>
        </authorList>
    </citation>
    <scope>NUCLEOTIDE SEQUENCE [LARGE SCALE GENOMIC DNA]</scope>
    <source>
        <strain evidence="20">Sxm20200214</strain>
        <tissue evidence="20">Leaf</tissue>
    </source>
</reference>
<organism evidence="20 21">
    <name type="scientific">Brassica carinata</name>
    <name type="common">Ethiopian mustard</name>
    <name type="synonym">Abyssinian cabbage</name>
    <dbReference type="NCBI Taxonomy" id="52824"/>
    <lineage>
        <taxon>Eukaryota</taxon>
        <taxon>Viridiplantae</taxon>
        <taxon>Streptophyta</taxon>
        <taxon>Embryophyta</taxon>
        <taxon>Tracheophyta</taxon>
        <taxon>Spermatophyta</taxon>
        <taxon>Magnoliopsida</taxon>
        <taxon>eudicotyledons</taxon>
        <taxon>Gunneridae</taxon>
        <taxon>Pentapetalae</taxon>
        <taxon>rosids</taxon>
        <taxon>malvids</taxon>
        <taxon>Brassicales</taxon>
        <taxon>Brassicaceae</taxon>
        <taxon>Brassiceae</taxon>
        <taxon>Brassica</taxon>
    </lineage>
</organism>
<dbReference type="InterPro" id="IPR028082">
    <property type="entry name" value="Peripla_BP_I"/>
</dbReference>
<evidence type="ECO:0000256" key="17">
    <source>
        <dbReference type="SAM" id="Phobius"/>
    </source>
</evidence>
<dbReference type="PANTHER" id="PTHR34836">
    <property type="entry name" value="OS06G0188250 PROTEIN"/>
    <property type="match status" value="1"/>
</dbReference>
<keyword evidence="7 17" id="KW-1133">Transmembrane helix</keyword>
<proteinExistence type="inferred from homology"/>
<comment type="subcellular location">
    <subcellularLocation>
        <location evidence="1">Membrane</location>
        <topology evidence="1">Multi-pass membrane protein</topology>
    </subcellularLocation>
</comment>
<dbReference type="SUPFAM" id="SSF53822">
    <property type="entry name" value="Periplasmic binding protein-like I"/>
    <property type="match status" value="1"/>
</dbReference>
<evidence type="ECO:0000256" key="4">
    <source>
        <dbReference type="ARBA" id="ARBA00022448"/>
    </source>
</evidence>
<dbReference type="GO" id="GO:0016020">
    <property type="term" value="C:membrane"/>
    <property type="evidence" value="ECO:0007669"/>
    <property type="project" value="UniProtKB-SubCell"/>
</dbReference>
<dbReference type="SUPFAM" id="SSF53850">
    <property type="entry name" value="Periplasmic binding protein-like II"/>
    <property type="match status" value="1"/>
</dbReference>
<feature type="transmembrane region" description="Helical" evidence="17">
    <location>
        <begin position="834"/>
        <end position="855"/>
    </location>
</feature>
<name>A0A8X7VBL8_BRACI</name>
<feature type="signal peptide" evidence="18">
    <location>
        <begin position="1"/>
        <end position="25"/>
    </location>
</feature>
<dbReference type="Gene3D" id="3.40.50.2300">
    <property type="match status" value="2"/>
</dbReference>
<evidence type="ECO:0000256" key="5">
    <source>
        <dbReference type="ARBA" id="ARBA00022692"/>
    </source>
</evidence>
<feature type="disulfide bond" evidence="16">
    <location>
        <begin position="752"/>
        <end position="809"/>
    </location>
</feature>
<dbReference type="FunFam" id="3.40.50.2300:FF:000310">
    <property type="entry name" value="Glutamate receptor"/>
    <property type="match status" value="1"/>
</dbReference>
<dbReference type="InterPro" id="IPR001828">
    <property type="entry name" value="ANF_lig-bd_rcpt"/>
</dbReference>
<keyword evidence="8 15" id="KW-0406">Ion transport</keyword>
<comment type="similarity">
    <text evidence="2 15">Belongs to the glutamate-gated ion channel (TC 1.A.10.1) family.</text>
</comment>
<dbReference type="FunFam" id="1.10.287.70:FF:000037">
    <property type="entry name" value="Glutamate receptor"/>
    <property type="match status" value="1"/>
</dbReference>
<dbReference type="FunFam" id="3.40.190.10:FF:000276">
    <property type="entry name" value="Glutamate receptor 2.3"/>
    <property type="match status" value="1"/>
</dbReference>
<feature type="transmembrane region" description="Helical" evidence="17">
    <location>
        <begin position="644"/>
        <end position="668"/>
    </location>
</feature>
<keyword evidence="13 15" id="KW-0407">Ion channel</keyword>
<evidence type="ECO:0000256" key="6">
    <source>
        <dbReference type="ARBA" id="ARBA00022729"/>
    </source>
</evidence>
<dbReference type="Proteomes" id="UP000886595">
    <property type="component" value="Unassembled WGS sequence"/>
</dbReference>
<keyword evidence="5 17" id="KW-0812">Transmembrane</keyword>
<evidence type="ECO:0000256" key="16">
    <source>
        <dbReference type="PIRSR" id="PIRSR037090-50"/>
    </source>
</evidence>
<dbReference type="Pfam" id="PF01094">
    <property type="entry name" value="ANF_receptor"/>
    <property type="match status" value="1"/>
</dbReference>
<evidence type="ECO:0000256" key="1">
    <source>
        <dbReference type="ARBA" id="ARBA00004141"/>
    </source>
</evidence>
<comment type="function">
    <text evidence="15">Glutamate-gated receptor that probably acts as non-selective cation channel.</text>
</comment>